<dbReference type="GO" id="GO:0005524">
    <property type="term" value="F:ATP binding"/>
    <property type="evidence" value="ECO:0007669"/>
    <property type="project" value="UniProtKB-UniRule"/>
</dbReference>
<dbReference type="SMART" id="SM00108">
    <property type="entry name" value="B_lectin"/>
    <property type="match status" value="1"/>
</dbReference>
<dbReference type="Gramene" id="OB10G15150.1">
    <property type="protein sequence ID" value="OB10G15150.1"/>
    <property type="gene ID" value="OB10G15150"/>
</dbReference>
<dbReference type="CDD" id="cd01098">
    <property type="entry name" value="PAN_AP_plant"/>
    <property type="match status" value="1"/>
</dbReference>
<comment type="similarity">
    <text evidence="17">Belongs to the protein kinase superfamily. Ser/Thr protein kinase family.</text>
</comment>
<evidence type="ECO:0000256" key="18">
    <source>
        <dbReference type="PROSITE-ProRule" id="PRU10141"/>
    </source>
</evidence>
<dbReference type="OMA" id="INYRMPI"/>
<feature type="domain" description="Protein kinase" evidence="21">
    <location>
        <begin position="507"/>
        <end position="782"/>
    </location>
</feature>
<dbReference type="Pfam" id="PF00069">
    <property type="entry name" value="Pkinase"/>
    <property type="match status" value="1"/>
</dbReference>
<dbReference type="SUPFAM" id="SSF57414">
    <property type="entry name" value="Hairpin loop containing domain-like"/>
    <property type="match status" value="1"/>
</dbReference>
<dbReference type="PROSITE" id="PS00107">
    <property type="entry name" value="PROTEIN_KINASE_ATP"/>
    <property type="match status" value="1"/>
</dbReference>
<dbReference type="Pfam" id="PF01453">
    <property type="entry name" value="B_lectin"/>
    <property type="match status" value="1"/>
</dbReference>
<feature type="domain" description="Bulb-type lectin" evidence="22">
    <location>
        <begin position="26"/>
        <end position="157"/>
    </location>
</feature>
<dbReference type="PANTHER" id="PTHR47974">
    <property type="entry name" value="OS07G0415500 PROTEIN"/>
    <property type="match status" value="1"/>
</dbReference>
<keyword evidence="13" id="KW-0675">Receptor</keyword>
<proteinExistence type="inferred from homology"/>
<evidence type="ECO:0000256" key="8">
    <source>
        <dbReference type="ARBA" id="ARBA00022777"/>
    </source>
</evidence>
<keyword evidence="10 19" id="KW-1133">Transmembrane helix</keyword>
<evidence type="ECO:0000256" key="1">
    <source>
        <dbReference type="ARBA" id="ARBA00004479"/>
    </source>
</evidence>
<dbReference type="Pfam" id="PF00954">
    <property type="entry name" value="S_locus_glycop"/>
    <property type="match status" value="1"/>
</dbReference>
<dbReference type="RefSeq" id="XP_006661703.1">
    <property type="nucleotide sequence ID" value="XM_006661640.1"/>
</dbReference>
<keyword evidence="12" id="KW-1015">Disulfide bond</keyword>
<feature type="binding site" evidence="18">
    <location>
        <position position="535"/>
    </location>
    <ligand>
        <name>ATP</name>
        <dbReference type="ChEBI" id="CHEBI:30616"/>
    </ligand>
</feature>
<organism evidence="24">
    <name type="scientific">Oryza brachyantha</name>
    <name type="common">malo sina</name>
    <dbReference type="NCBI Taxonomy" id="4533"/>
    <lineage>
        <taxon>Eukaryota</taxon>
        <taxon>Viridiplantae</taxon>
        <taxon>Streptophyta</taxon>
        <taxon>Embryophyta</taxon>
        <taxon>Tracheophyta</taxon>
        <taxon>Spermatophyta</taxon>
        <taxon>Magnoliopsida</taxon>
        <taxon>Liliopsida</taxon>
        <taxon>Poales</taxon>
        <taxon>Poaceae</taxon>
        <taxon>BOP clade</taxon>
        <taxon>Oryzoideae</taxon>
        <taxon>Oryzeae</taxon>
        <taxon>Oryzinae</taxon>
        <taxon>Oryza</taxon>
    </lineage>
</organism>
<keyword evidence="4 17" id="KW-0808">Transferase</keyword>
<dbReference type="GO" id="GO:0106310">
    <property type="term" value="F:protein serine kinase activity"/>
    <property type="evidence" value="ECO:0007669"/>
    <property type="project" value="RHEA"/>
</dbReference>
<dbReference type="InterPro" id="IPR001480">
    <property type="entry name" value="Bulb-type_lectin_dom"/>
</dbReference>
<sequence>MSLLLGFLLLLLMLSLHYSPTSSAATDTVSPGHALAGMSDRLVSNNGKFALGFFKTVSDNSSSYTSRNSYLCIWYNKLPMVTPLWSANGESPVVDPASPELTISGDGNMVILDHVTKSIVWSTGVNATTNDTIAVLLNDGNLVLQSSSNSSMVFWQSFDYPTDSLFIGGKIYRNKVTGLNRRLVSRKNTIDQTPGLYSLEFDISGVGHLVWNSTVIYWSTGDWDGKFFSLAPEMIGATIPNFTFVNNDKEVYLTYTITKETAITRAGIDVNGRGIIGVWYDNLQNWLINYRMPILHCDVYAVCGPFTVCNDDNNPFCECMKGFSIKSPKDWDIEDRTGGCMRNSPLNCDFTMNKTGLADRFYHMQSITLPHNGMNVQTVASQDECSEVCLRNCSCTAYSYGKSGCSVWHYDLYNVRQQSDGVADGNWKSLHIRVAANEMQTTERKRKSGAIIGVGTGAGIGALILMIILIVFWRRRQKWFACGVEINAQEGIGVTAFRYIDLQRATKNFSERLGGGSFGSVFKGCLNDSIIIAVKRLDGTRQGEKQFRAEVNSIGIIQHINLVKLIGFCCEDDKKLLVYEYMPNRSLDVHLFKDNAKVLDWNVRYQIAIGVARGLAYLHSSCRDCIIHCDIKPENILLDASFVPKIADFGMAKVLGREFSHALTTVRGTIGYLAPEWISGTVVTSKVDVYSYGMVLFEIISGRRNSSEVHFEDGGYSAYFPMQVARQLIDGAIRNLVDAKLHGDVNLEEVERICKIACWCIQDSEVDRPTMCEVVQFFEGILELKIPPLPRLLNNITGGSHPTSLLSIDLQ</sequence>
<dbReference type="GO" id="GO:0048544">
    <property type="term" value="P:recognition of pollen"/>
    <property type="evidence" value="ECO:0007669"/>
    <property type="project" value="InterPro"/>
</dbReference>
<evidence type="ECO:0000256" key="5">
    <source>
        <dbReference type="ARBA" id="ARBA00022692"/>
    </source>
</evidence>
<keyword evidence="9 17" id="KW-0067">ATP-binding</keyword>
<keyword evidence="6 20" id="KW-0732">Signal</keyword>
<evidence type="ECO:0000256" key="17">
    <source>
        <dbReference type="PIRNR" id="PIRNR000641"/>
    </source>
</evidence>
<dbReference type="InterPro" id="IPR024171">
    <property type="entry name" value="SRK-like_kinase"/>
</dbReference>
<gene>
    <name evidence="24" type="primary">LOC102718954</name>
</gene>
<evidence type="ECO:0000256" key="9">
    <source>
        <dbReference type="ARBA" id="ARBA00022840"/>
    </source>
</evidence>
<evidence type="ECO:0000256" key="12">
    <source>
        <dbReference type="ARBA" id="ARBA00023157"/>
    </source>
</evidence>
<dbReference type="SUPFAM" id="SSF56112">
    <property type="entry name" value="Protein kinase-like (PK-like)"/>
    <property type="match status" value="1"/>
</dbReference>
<feature type="domain" description="Apple" evidence="23">
    <location>
        <begin position="348"/>
        <end position="435"/>
    </location>
</feature>
<dbReference type="GO" id="GO:0016020">
    <property type="term" value="C:membrane"/>
    <property type="evidence" value="ECO:0007669"/>
    <property type="project" value="UniProtKB-SubCell"/>
</dbReference>
<evidence type="ECO:0000313" key="25">
    <source>
        <dbReference type="Proteomes" id="UP000006038"/>
    </source>
</evidence>
<dbReference type="FunFam" id="3.30.200.20:FF:000250">
    <property type="entry name" value="Serine/threonine-protein kinase"/>
    <property type="match status" value="1"/>
</dbReference>
<dbReference type="PANTHER" id="PTHR47974:SF19">
    <property type="entry name" value="RECEPTOR-LIKE SERINE_THREONINE-PROTEIN KINASE"/>
    <property type="match status" value="1"/>
</dbReference>
<dbReference type="FunFam" id="1.10.510.10:FF:000227">
    <property type="entry name" value="Serine/threonine-protein kinase"/>
    <property type="match status" value="1"/>
</dbReference>
<feature type="chain" id="PRO_5003774304" description="Receptor-like serine/threonine-protein kinase" evidence="20">
    <location>
        <begin position="25"/>
        <end position="811"/>
    </location>
</feature>
<dbReference type="InterPro" id="IPR011009">
    <property type="entry name" value="Kinase-like_dom_sf"/>
</dbReference>
<name>J3N1W7_ORYBR</name>
<keyword evidence="14" id="KW-0325">Glycoprotein</keyword>
<keyword evidence="2 17" id="KW-0723">Serine/threonine-protein kinase</keyword>
<keyword evidence="3" id="KW-0245">EGF-like domain</keyword>
<evidence type="ECO:0000256" key="14">
    <source>
        <dbReference type="ARBA" id="ARBA00023180"/>
    </source>
</evidence>
<dbReference type="CDD" id="cd14066">
    <property type="entry name" value="STKc_IRAK"/>
    <property type="match status" value="1"/>
</dbReference>
<feature type="transmembrane region" description="Helical" evidence="19">
    <location>
        <begin position="450"/>
        <end position="473"/>
    </location>
</feature>
<dbReference type="AlphaFoldDB" id="J3N1W7"/>
<keyword evidence="7 17" id="KW-0547">Nucleotide-binding</keyword>
<dbReference type="SMART" id="SM00473">
    <property type="entry name" value="PAN_AP"/>
    <property type="match status" value="1"/>
</dbReference>
<dbReference type="Pfam" id="PF08276">
    <property type="entry name" value="PAN_2"/>
    <property type="match status" value="1"/>
</dbReference>
<dbReference type="Gene3D" id="3.30.200.20">
    <property type="entry name" value="Phosphorylase Kinase, domain 1"/>
    <property type="match status" value="1"/>
</dbReference>
<evidence type="ECO:0000256" key="3">
    <source>
        <dbReference type="ARBA" id="ARBA00022536"/>
    </source>
</evidence>
<dbReference type="KEGG" id="obr:102718954"/>
<dbReference type="GO" id="GO:0004674">
    <property type="term" value="F:protein serine/threonine kinase activity"/>
    <property type="evidence" value="ECO:0007669"/>
    <property type="project" value="UniProtKB-KW"/>
</dbReference>
<reference evidence="24" key="2">
    <citation type="submission" date="2013-04" db="UniProtKB">
        <authorList>
            <consortium name="EnsemblPlants"/>
        </authorList>
    </citation>
    <scope>IDENTIFICATION</scope>
</reference>
<comment type="catalytic activity">
    <reaction evidence="16 17">
        <text>L-seryl-[protein] + ATP = O-phospho-L-seryl-[protein] + ADP + H(+)</text>
        <dbReference type="Rhea" id="RHEA:17989"/>
        <dbReference type="Rhea" id="RHEA-COMP:9863"/>
        <dbReference type="Rhea" id="RHEA-COMP:11604"/>
        <dbReference type="ChEBI" id="CHEBI:15378"/>
        <dbReference type="ChEBI" id="CHEBI:29999"/>
        <dbReference type="ChEBI" id="CHEBI:30616"/>
        <dbReference type="ChEBI" id="CHEBI:83421"/>
        <dbReference type="ChEBI" id="CHEBI:456216"/>
        <dbReference type="EC" id="2.7.11.1"/>
    </reaction>
</comment>
<accession>J3N1W7</accession>
<evidence type="ECO:0000259" key="22">
    <source>
        <dbReference type="PROSITE" id="PS50927"/>
    </source>
</evidence>
<evidence type="ECO:0000256" key="19">
    <source>
        <dbReference type="SAM" id="Phobius"/>
    </source>
</evidence>
<evidence type="ECO:0000259" key="21">
    <source>
        <dbReference type="PROSITE" id="PS50011"/>
    </source>
</evidence>
<dbReference type="GeneID" id="102718954"/>
<keyword evidence="8 17" id="KW-0418">Kinase</keyword>
<dbReference type="PROSITE" id="PS50948">
    <property type="entry name" value="PAN"/>
    <property type="match status" value="1"/>
</dbReference>
<dbReference type="EC" id="2.7.11.1" evidence="17"/>
<evidence type="ECO:0000256" key="13">
    <source>
        <dbReference type="ARBA" id="ARBA00023170"/>
    </source>
</evidence>
<dbReference type="InterPro" id="IPR017441">
    <property type="entry name" value="Protein_kinase_ATP_BS"/>
</dbReference>
<dbReference type="SMART" id="SM00220">
    <property type="entry name" value="S_TKc"/>
    <property type="match status" value="1"/>
</dbReference>
<keyword evidence="5 19" id="KW-0812">Transmembrane</keyword>
<dbReference type="GO" id="GO:0051707">
    <property type="term" value="P:response to other organism"/>
    <property type="evidence" value="ECO:0007669"/>
    <property type="project" value="UniProtKB-ARBA"/>
</dbReference>
<evidence type="ECO:0000256" key="6">
    <source>
        <dbReference type="ARBA" id="ARBA00022729"/>
    </source>
</evidence>
<keyword evidence="25" id="KW-1185">Reference proteome</keyword>
<keyword evidence="11 19" id="KW-0472">Membrane</keyword>
<dbReference type="SUPFAM" id="SSF51110">
    <property type="entry name" value="alpha-D-mannose-specific plant lectins"/>
    <property type="match status" value="1"/>
</dbReference>
<reference evidence="24" key="1">
    <citation type="journal article" date="2013" name="Nat. Commun.">
        <title>Whole-genome sequencing of Oryza brachyantha reveals mechanisms underlying Oryza genome evolution.</title>
        <authorList>
            <person name="Chen J."/>
            <person name="Huang Q."/>
            <person name="Gao D."/>
            <person name="Wang J."/>
            <person name="Lang Y."/>
            <person name="Liu T."/>
            <person name="Li B."/>
            <person name="Bai Z."/>
            <person name="Luis Goicoechea J."/>
            <person name="Liang C."/>
            <person name="Chen C."/>
            <person name="Zhang W."/>
            <person name="Sun S."/>
            <person name="Liao Y."/>
            <person name="Zhang X."/>
            <person name="Yang L."/>
            <person name="Song C."/>
            <person name="Wang M."/>
            <person name="Shi J."/>
            <person name="Liu G."/>
            <person name="Liu J."/>
            <person name="Zhou H."/>
            <person name="Zhou W."/>
            <person name="Yu Q."/>
            <person name="An N."/>
            <person name="Chen Y."/>
            <person name="Cai Q."/>
            <person name="Wang B."/>
            <person name="Liu B."/>
            <person name="Min J."/>
            <person name="Huang Y."/>
            <person name="Wu H."/>
            <person name="Li Z."/>
            <person name="Zhang Y."/>
            <person name="Yin Y."/>
            <person name="Song W."/>
            <person name="Jiang J."/>
            <person name="Jackson S.A."/>
            <person name="Wing R.A."/>
            <person name="Wang J."/>
            <person name="Chen M."/>
        </authorList>
    </citation>
    <scope>NUCLEOTIDE SEQUENCE [LARGE SCALE GENOMIC DNA]</scope>
    <source>
        <strain evidence="24">cv. IRGC 101232</strain>
    </source>
</reference>
<dbReference type="eggNOG" id="ENOG502QUMK">
    <property type="taxonomic scope" value="Eukaryota"/>
</dbReference>
<evidence type="ECO:0000256" key="11">
    <source>
        <dbReference type="ARBA" id="ARBA00023136"/>
    </source>
</evidence>
<evidence type="ECO:0000259" key="23">
    <source>
        <dbReference type="PROSITE" id="PS50948"/>
    </source>
</evidence>
<dbReference type="PROSITE" id="PS50927">
    <property type="entry name" value="BULB_LECTIN"/>
    <property type="match status" value="1"/>
</dbReference>
<evidence type="ECO:0000256" key="7">
    <source>
        <dbReference type="ARBA" id="ARBA00022741"/>
    </source>
</evidence>
<dbReference type="CDD" id="cd00028">
    <property type="entry name" value="B_lectin"/>
    <property type="match status" value="1"/>
</dbReference>
<dbReference type="OrthoDB" id="586402at2759"/>
<comment type="subcellular location">
    <subcellularLocation>
        <location evidence="1">Membrane</location>
        <topology evidence="1">Single-pass type I membrane protein</topology>
    </subcellularLocation>
</comment>
<dbReference type="PROSITE" id="PS50011">
    <property type="entry name" value="PROTEIN_KINASE_DOM"/>
    <property type="match status" value="1"/>
</dbReference>
<evidence type="ECO:0000256" key="10">
    <source>
        <dbReference type="ARBA" id="ARBA00022989"/>
    </source>
</evidence>
<dbReference type="Gene3D" id="2.90.10.10">
    <property type="entry name" value="Bulb-type lectin domain"/>
    <property type="match status" value="1"/>
</dbReference>
<dbReference type="InterPro" id="IPR000719">
    <property type="entry name" value="Prot_kinase_dom"/>
</dbReference>
<comment type="catalytic activity">
    <reaction evidence="15 17">
        <text>L-threonyl-[protein] + ATP = O-phospho-L-threonyl-[protein] + ADP + H(+)</text>
        <dbReference type="Rhea" id="RHEA:46608"/>
        <dbReference type="Rhea" id="RHEA-COMP:11060"/>
        <dbReference type="Rhea" id="RHEA-COMP:11605"/>
        <dbReference type="ChEBI" id="CHEBI:15378"/>
        <dbReference type="ChEBI" id="CHEBI:30013"/>
        <dbReference type="ChEBI" id="CHEBI:30616"/>
        <dbReference type="ChEBI" id="CHEBI:61977"/>
        <dbReference type="ChEBI" id="CHEBI:456216"/>
        <dbReference type="EC" id="2.7.11.1"/>
    </reaction>
</comment>
<dbReference type="InterPro" id="IPR000858">
    <property type="entry name" value="S_locus_glycoprot_dom"/>
</dbReference>
<dbReference type="Gene3D" id="1.10.510.10">
    <property type="entry name" value="Transferase(Phosphotransferase) domain 1"/>
    <property type="match status" value="1"/>
</dbReference>
<evidence type="ECO:0000256" key="2">
    <source>
        <dbReference type="ARBA" id="ARBA00022527"/>
    </source>
</evidence>
<evidence type="ECO:0000256" key="20">
    <source>
        <dbReference type="SAM" id="SignalP"/>
    </source>
</evidence>
<evidence type="ECO:0000256" key="15">
    <source>
        <dbReference type="ARBA" id="ARBA00047899"/>
    </source>
</evidence>
<evidence type="ECO:0000256" key="4">
    <source>
        <dbReference type="ARBA" id="ARBA00022679"/>
    </source>
</evidence>
<dbReference type="InterPro" id="IPR036426">
    <property type="entry name" value="Bulb-type_lectin_dom_sf"/>
</dbReference>
<dbReference type="PROSITE" id="PS00108">
    <property type="entry name" value="PROTEIN_KINASE_ST"/>
    <property type="match status" value="1"/>
</dbReference>
<dbReference type="FunFam" id="2.90.10.10:FF:000002">
    <property type="entry name" value="Serine/threonine-protein kinase"/>
    <property type="match status" value="1"/>
</dbReference>
<evidence type="ECO:0000313" key="24">
    <source>
        <dbReference type="EnsemblPlants" id="OB10G15150.1"/>
    </source>
</evidence>
<dbReference type="InterPro" id="IPR003609">
    <property type="entry name" value="Pan_app"/>
</dbReference>
<dbReference type="HOGENOM" id="CLU_000288_116_2_1"/>
<dbReference type="EnsemblPlants" id="OB10G15150.1">
    <property type="protein sequence ID" value="OB10G15150.1"/>
    <property type="gene ID" value="OB10G15150"/>
</dbReference>
<dbReference type="Proteomes" id="UP000006038">
    <property type="component" value="Chromosome 10"/>
</dbReference>
<feature type="signal peptide" evidence="20">
    <location>
        <begin position="1"/>
        <end position="24"/>
    </location>
</feature>
<protein>
    <recommendedName>
        <fullName evidence="17">Receptor-like serine/threonine-protein kinase</fullName>
        <ecNumber evidence="17">2.7.11.1</ecNumber>
    </recommendedName>
</protein>
<dbReference type="InterPro" id="IPR008271">
    <property type="entry name" value="Ser/Thr_kinase_AS"/>
</dbReference>
<dbReference type="PIRSF" id="PIRSF000641">
    <property type="entry name" value="SRK"/>
    <property type="match status" value="1"/>
</dbReference>
<evidence type="ECO:0000256" key="16">
    <source>
        <dbReference type="ARBA" id="ARBA00048679"/>
    </source>
</evidence>